<feature type="chain" id="PRO_5022153908" evidence="5">
    <location>
        <begin position="24"/>
        <end position="323"/>
    </location>
</feature>
<dbReference type="GO" id="GO:0016020">
    <property type="term" value="C:membrane"/>
    <property type="evidence" value="ECO:0007669"/>
    <property type="project" value="InterPro"/>
</dbReference>
<dbReference type="PANTHER" id="PTHR35936">
    <property type="entry name" value="MEMBRANE-BOUND LYTIC MUREIN TRANSGLYCOSYLASE F"/>
    <property type="match status" value="1"/>
</dbReference>
<evidence type="ECO:0000256" key="3">
    <source>
        <dbReference type="ARBA" id="ARBA00022729"/>
    </source>
</evidence>
<evidence type="ECO:0000313" key="9">
    <source>
        <dbReference type="Proteomes" id="UP000318578"/>
    </source>
</evidence>
<dbReference type="EMBL" id="VJZA01000046">
    <property type="protein sequence ID" value="TVT19534.1"/>
    <property type="molecule type" value="Genomic_DNA"/>
</dbReference>
<accession>A0A558A5J3</accession>
<comment type="caution">
    <text evidence="8">The sequence shown here is derived from an EMBL/GenBank/DDBJ whole genome shotgun (WGS) entry which is preliminary data.</text>
</comment>
<dbReference type="InterPro" id="IPR018313">
    <property type="entry name" value="SBP_3_CS"/>
</dbReference>
<dbReference type="PROSITE" id="PS51257">
    <property type="entry name" value="PROKAR_LIPOPROTEIN"/>
    <property type="match status" value="1"/>
</dbReference>
<evidence type="ECO:0000259" key="6">
    <source>
        <dbReference type="SMART" id="SM00062"/>
    </source>
</evidence>
<dbReference type="Pfam" id="PF00497">
    <property type="entry name" value="SBP_bac_3"/>
    <property type="match status" value="1"/>
</dbReference>
<dbReference type="InterPro" id="IPR001320">
    <property type="entry name" value="Iontro_rcpt_C"/>
</dbReference>
<feature type="signal peptide" evidence="5">
    <location>
        <begin position="1"/>
        <end position="23"/>
    </location>
</feature>
<keyword evidence="9" id="KW-1185">Reference proteome</keyword>
<dbReference type="RefSeq" id="WP_144642169.1">
    <property type="nucleotide sequence ID" value="NZ_BNAX01000001.1"/>
</dbReference>
<evidence type="ECO:0000256" key="2">
    <source>
        <dbReference type="ARBA" id="ARBA00010333"/>
    </source>
</evidence>
<evidence type="ECO:0000256" key="4">
    <source>
        <dbReference type="RuleBase" id="RU003744"/>
    </source>
</evidence>
<dbReference type="InterPro" id="IPR001638">
    <property type="entry name" value="Solute-binding_3/MltF_N"/>
</dbReference>
<evidence type="ECO:0000259" key="7">
    <source>
        <dbReference type="SMART" id="SM00079"/>
    </source>
</evidence>
<dbReference type="PROSITE" id="PS01039">
    <property type="entry name" value="SBP_BACTERIAL_3"/>
    <property type="match status" value="1"/>
</dbReference>
<proteinExistence type="inferred from homology"/>
<sequence length="323" mass="32912">MSARSRFVRWGALVAGCLLTVTACGGGPDGAGGTGGTGGTAGSGGTSAGIPDNAAILQAVTKDAQLAATVPPQIAQAGSLNIGSNLQSAPNNFYAADGKTPVGFEVDLAKAIAAKLGLTVRYSDMPFGSLITSLQSGRLDLTMAGMNDTKAREQQIDFVDYFTSGITIMIRKGNPDGITGPDTLCGKTVAVVQGTSHQAFAAEQSTRCTQAGKPAITVTATDSDSQNQTQLRTGRVNAILNDLPTAAYVSQNAGNGQFFEVVPGRPIDGGPYGIGVNKTDPQLRDAIAKALTTLVDDGTYAKILDAWGIKQGALTKVSVNAGS</sequence>
<dbReference type="GO" id="GO:0030313">
    <property type="term" value="C:cell envelope"/>
    <property type="evidence" value="ECO:0007669"/>
    <property type="project" value="UniProtKB-SubCell"/>
</dbReference>
<dbReference type="SMART" id="SM00062">
    <property type="entry name" value="PBPb"/>
    <property type="match status" value="1"/>
</dbReference>
<feature type="domain" description="Solute-binding protein family 3/N-terminal" evidence="6">
    <location>
        <begin position="79"/>
        <end position="310"/>
    </location>
</feature>
<gene>
    <name evidence="8" type="ORF">FNH06_24180</name>
</gene>
<keyword evidence="3 5" id="KW-0732">Signal</keyword>
<evidence type="ECO:0000313" key="8">
    <source>
        <dbReference type="EMBL" id="TVT19534.1"/>
    </source>
</evidence>
<dbReference type="SUPFAM" id="SSF53850">
    <property type="entry name" value="Periplasmic binding protein-like II"/>
    <property type="match status" value="1"/>
</dbReference>
<dbReference type="GO" id="GO:0015276">
    <property type="term" value="F:ligand-gated monoatomic ion channel activity"/>
    <property type="evidence" value="ECO:0007669"/>
    <property type="project" value="InterPro"/>
</dbReference>
<name>A0A558A5J3_9PSEU</name>
<reference evidence="8 9" key="1">
    <citation type="submission" date="2019-07" db="EMBL/GenBank/DDBJ databases">
        <title>New species of Amycolatopsis and Streptomyces.</title>
        <authorList>
            <person name="Duangmal K."/>
            <person name="Teo W.F.A."/>
            <person name="Lipun K."/>
        </authorList>
    </citation>
    <scope>NUCLEOTIDE SEQUENCE [LARGE SCALE GENOMIC DNA]</scope>
    <source>
        <strain evidence="8 9">JCM 30562</strain>
    </source>
</reference>
<dbReference type="Proteomes" id="UP000318578">
    <property type="component" value="Unassembled WGS sequence"/>
</dbReference>
<protein>
    <submittedName>
        <fullName evidence="8">ABC transporter substrate-binding protein</fullName>
    </submittedName>
</protein>
<comment type="subcellular location">
    <subcellularLocation>
        <location evidence="1">Cell envelope</location>
    </subcellularLocation>
</comment>
<comment type="similarity">
    <text evidence="2 4">Belongs to the bacterial solute-binding protein 3 family.</text>
</comment>
<evidence type="ECO:0000256" key="1">
    <source>
        <dbReference type="ARBA" id="ARBA00004196"/>
    </source>
</evidence>
<dbReference type="Gene3D" id="3.40.190.10">
    <property type="entry name" value="Periplasmic binding protein-like II"/>
    <property type="match status" value="2"/>
</dbReference>
<dbReference type="CDD" id="cd01004">
    <property type="entry name" value="PBP2_MidA_like"/>
    <property type="match status" value="1"/>
</dbReference>
<dbReference type="PANTHER" id="PTHR35936:SF17">
    <property type="entry name" value="ARGININE-BINDING EXTRACELLULAR PROTEIN ARTP"/>
    <property type="match status" value="1"/>
</dbReference>
<feature type="domain" description="Ionotropic glutamate receptor C-terminal" evidence="7">
    <location>
        <begin position="79"/>
        <end position="310"/>
    </location>
</feature>
<dbReference type="AlphaFoldDB" id="A0A558A5J3"/>
<dbReference type="SMART" id="SM00079">
    <property type="entry name" value="PBPe"/>
    <property type="match status" value="1"/>
</dbReference>
<organism evidence="8 9">
    <name type="scientific">Amycolatopsis acidiphila</name>
    <dbReference type="NCBI Taxonomy" id="715473"/>
    <lineage>
        <taxon>Bacteria</taxon>
        <taxon>Bacillati</taxon>
        <taxon>Actinomycetota</taxon>
        <taxon>Actinomycetes</taxon>
        <taxon>Pseudonocardiales</taxon>
        <taxon>Pseudonocardiaceae</taxon>
        <taxon>Amycolatopsis</taxon>
    </lineage>
</organism>
<evidence type="ECO:0000256" key="5">
    <source>
        <dbReference type="SAM" id="SignalP"/>
    </source>
</evidence>
<dbReference type="OrthoDB" id="4633994at2"/>